<accession>A0AAD8ZWY3</accession>
<comment type="caution">
    <text evidence="2">The sequence shown here is derived from an EMBL/GenBank/DDBJ whole genome shotgun (WGS) entry which is preliminary data.</text>
</comment>
<dbReference type="EMBL" id="JAROKS010000001">
    <property type="protein sequence ID" value="KAK1806797.1"/>
    <property type="molecule type" value="Genomic_DNA"/>
</dbReference>
<dbReference type="AlphaFoldDB" id="A0AAD8ZWY3"/>
<keyword evidence="3" id="KW-1185">Reference proteome</keyword>
<dbReference type="GO" id="GO:0016706">
    <property type="term" value="F:2-oxoglutarate-dependent dioxygenase activity"/>
    <property type="evidence" value="ECO:0007669"/>
    <property type="project" value="InterPro"/>
</dbReference>
<dbReference type="PANTHER" id="PTHR47510">
    <property type="entry name" value="REVERSE TRANSCRIPTASE DOMAIN-CONTAINING PROTEIN"/>
    <property type="match status" value="1"/>
</dbReference>
<evidence type="ECO:0000313" key="2">
    <source>
        <dbReference type="EMBL" id="KAK1806797.1"/>
    </source>
</evidence>
<feature type="domain" description="Alkylated DNA repair protein AlkB homologue 8 N-terminal" evidence="1">
    <location>
        <begin position="127"/>
        <end position="155"/>
    </location>
</feature>
<organism evidence="2 3">
    <name type="scientific">Electrophorus voltai</name>
    <dbReference type="NCBI Taxonomy" id="2609070"/>
    <lineage>
        <taxon>Eukaryota</taxon>
        <taxon>Metazoa</taxon>
        <taxon>Chordata</taxon>
        <taxon>Craniata</taxon>
        <taxon>Vertebrata</taxon>
        <taxon>Euteleostomi</taxon>
        <taxon>Actinopterygii</taxon>
        <taxon>Neopterygii</taxon>
        <taxon>Teleostei</taxon>
        <taxon>Ostariophysi</taxon>
        <taxon>Gymnotiformes</taxon>
        <taxon>Gymnotoidei</taxon>
        <taxon>Gymnotidae</taxon>
        <taxon>Electrophorus</taxon>
    </lineage>
</organism>
<gene>
    <name evidence="2" type="ORF">P4O66_005278</name>
</gene>
<dbReference type="Proteomes" id="UP001239994">
    <property type="component" value="Unassembled WGS sequence"/>
</dbReference>
<evidence type="ECO:0000313" key="3">
    <source>
        <dbReference type="Proteomes" id="UP001239994"/>
    </source>
</evidence>
<dbReference type="InterPro" id="IPR043502">
    <property type="entry name" value="DNA/RNA_pol_sf"/>
</dbReference>
<dbReference type="GO" id="GO:0008168">
    <property type="term" value="F:methyltransferase activity"/>
    <property type="evidence" value="ECO:0007669"/>
    <property type="project" value="InterPro"/>
</dbReference>
<evidence type="ECO:0000259" key="1">
    <source>
        <dbReference type="Pfam" id="PF09004"/>
    </source>
</evidence>
<sequence length="172" mass="20068">MVSCLNDYRPIALTSIIMKCFERLVMRHIKTQLPPSLDPLQFAYCSNRSTDDAISTTLHLALTHLDKKGTYVRMLFIDFSSAFNTIVPQHLIGKLSLLGLNTSLCNWILDFLTGRPHGEPHLEPEHQQRLYFLRKLREAHLPSPILTTFYRGTVERHPEQLHHYLVWELHRL</sequence>
<dbReference type="InterPro" id="IPR015095">
    <property type="entry name" value="AlkB_hom8_N"/>
</dbReference>
<dbReference type="Pfam" id="PF09004">
    <property type="entry name" value="ALKBH8_N"/>
    <property type="match status" value="1"/>
</dbReference>
<dbReference type="PANTHER" id="PTHR47510:SF3">
    <property type="entry name" value="ENDO_EXONUCLEASE_PHOSPHATASE DOMAIN-CONTAINING PROTEIN"/>
    <property type="match status" value="1"/>
</dbReference>
<name>A0AAD8ZWY3_9TELE</name>
<protein>
    <recommendedName>
        <fullName evidence="1">Alkylated DNA repair protein AlkB homologue 8 N-terminal domain-containing protein</fullName>
    </recommendedName>
</protein>
<dbReference type="SUPFAM" id="SSF56672">
    <property type="entry name" value="DNA/RNA polymerases"/>
    <property type="match status" value="1"/>
</dbReference>
<proteinExistence type="predicted"/>
<reference evidence="2" key="1">
    <citation type="submission" date="2023-03" db="EMBL/GenBank/DDBJ databases">
        <title>Electrophorus voltai genome.</title>
        <authorList>
            <person name="Bian C."/>
        </authorList>
    </citation>
    <scope>NUCLEOTIDE SEQUENCE</scope>
    <source>
        <strain evidence="2">CB-2022</strain>
        <tissue evidence="2">Muscle</tissue>
    </source>
</reference>